<dbReference type="Proteomes" id="UP000631114">
    <property type="component" value="Unassembled WGS sequence"/>
</dbReference>
<evidence type="ECO:0000313" key="2">
    <source>
        <dbReference type="EMBL" id="KAF9590439.1"/>
    </source>
</evidence>
<keyword evidence="1" id="KW-0732">Signal</keyword>
<feature type="chain" id="PRO_5032832988" evidence="1">
    <location>
        <begin position="17"/>
        <end position="78"/>
    </location>
</feature>
<proteinExistence type="predicted"/>
<name>A0A835LFZ6_9MAGN</name>
<sequence length="78" mass="8648">MAFGAILLFCLGESCGFLSKRAEESFVLVLSKVIHNLTYMKNSSKDPSSDPDSKGVAAIGYDDERRTKYFLKDDIPLP</sequence>
<feature type="signal peptide" evidence="1">
    <location>
        <begin position="1"/>
        <end position="16"/>
    </location>
</feature>
<accession>A0A835LFZ6</accession>
<organism evidence="2 3">
    <name type="scientific">Coptis chinensis</name>
    <dbReference type="NCBI Taxonomy" id="261450"/>
    <lineage>
        <taxon>Eukaryota</taxon>
        <taxon>Viridiplantae</taxon>
        <taxon>Streptophyta</taxon>
        <taxon>Embryophyta</taxon>
        <taxon>Tracheophyta</taxon>
        <taxon>Spermatophyta</taxon>
        <taxon>Magnoliopsida</taxon>
        <taxon>Ranunculales</taxon>
        <taxon>Ranunculaceae</taxon>
        <taxon>Coptidoideae</taxon>
        <taxon>Coptis</taxon>
    </lineage>
</organism>
<dbReference type="AlphaFoldDB" id="A0A835LFZ6"/>
<dbReference type="OrthoDB" id="627262at2759"/>
<reference evidence="2 3" key="1">
    <citation type="submission" date="2020-10" db="EMBL/GenBank/DDBJ databases">
        <title>The Coptis chinensis genome and diversification of protoberbering-type alkaloids.</title>
        <authorList>
            <person name="Wang B."/>
            <person name="Shu S."/>
            <person name="Song C."/>
            <person name="Liu Y."/>
        </authorList>
    </citation>
    <scope>NUCLEOTIDE SEQUENCE [LARGE SCALE GENOMIC DNA]</scope>
    <source>
        <strain evidence="2">HL-2020</strain>
        <tissue evidence="2">Leaf</tissue>
    </source>
</reference>
<dbReference type="EMBL" id="JADFTS010000009">
    <property type="protein sequence ID" value="KAF9590439.1"/>
    <property type="molecule type" value="Genomic_DNA"/>
</dbReference>
<gene>
    <name evidence="2" type="ORF">IFM89_035274</name>
</gene>
<keyword evidence="3" id="KW-1185">Reference proteome</keyword>
<evidence type="ECO:0000313" key="3">
    <source>
        <dbReference type="Proteomes" id="UP000631114"/>
    </source>
</evidence>
<protein>
    <submittedName>
        <fullName evidence="2">Uncharacterized protein</fullName>
    </submittedName>
</protein>
<evidence type="ECO:0000256" key="1">
    <source>
        <dbReference type="SAM" id="SignalP"/>
    </source>
</evidence>
<comment type="caution">
    <text evidence="2">The sequence shown here is derived from an EMBL/GenBank/DDBJ whole genome shotgun (WGS) entry which is preliminary data.</text>
</comment>